<feature type="transmembrane region" description="Helical" evidence="7">
    <location>
        <begin position="148"/>
        <end position="170"/>
    </location>
</feature>
<feature type="transmembrane region" description="Helical" evidence="7">
    <location>
        <begin position="118"/>
        <end position="136"/>
    </location>
</feature>
<evidence type="ECO:0000256" key="5">
    <source>
        <dbReference type="ARBA" id="ARBA00022989"/>
    </source>
</evidence>
<dbReference type="PANTHER" id="PTHR33510">
    <property type="entry name" value="PROTEIN TIC 20-II, CHLOROPLASTIC"/>
    <property type="match status" value="1"/>
</dbReference>
<dbReference type="AlphaFoldDB" id="A0A060A5C5"/>
<organism evidence="8">
    <name type="scientific">Cyanidiaceae sp. MX-AZ01</name>
    <dbReference type="NCBI Taxonomy" id="1503164"/>
    <lineage>
        <taxon>Eukaryota</taxon>
        <taxon>Rhodophyta</taxon>
        <taxon>Bangiophyceae</taxon>
        <taxon>Cyanidiales</taxon>
        <taxon>Cyanidiaceae</taxon>
    </lineage>
</organism>
<keyword evidence="7 8" id="KW-0934">Plastid</keyword>
<evidence type="ECO:0000256" key="2">
    <source>
        <dbReference type="ARBA" id="ARBA00009596"/>
    </source>
</evidence>
<evidence type="ECO:0000256" key="3">
    <source>
        <dbReference type="ARBA" id="ARBA00017412"/>
    </source>
</evidence>
<evidence type="ECO:0000256" key="4">
    <source>
        <dbReference type="ARBA" id="ARBA00022692"/>
    </source>
</evidence>
<evidence type="ECO:0000256" key="1">
    <source>
        <dbReference type="ARBA" id="ARBA00004508"/>
    </source>
</evidence>
<evidence type="ECO:0000313" key="8">
    <source>
        <dbReference type="EMBL" id="AIA61284.1"/>
    </source>
</evidence>
<proteinExistence type="inferred from homology"/>
<protein>
    <recommendedName>
        <fullName evidence="3 7">Tic20 family protein Ycf60</fullName>
    </recommendedName>
</protein>
<gene>
    <name evidence="8" type="primary">ycf60</name>
</gene>
<dbReference type="Pfam" id="PF16166">
    <property type="entry name" value="TIC20"/>
    <property type="match status" value="1"/>
</dbReference>
<keyword evidence="5 7" id="KW-1133">Transmembrane helix</keyword>
<comment type="subcellular location">
    <subcellularLocation>
        <location evidence="1 7">Plastid</location>
        <location evidence="1 7">Chloroplast membrane</location>
        <topology evidence="1 7">Multi-pass membrane protein</topology>
    </subcellularLocation>
</comment>
<evidence type="ECO:0000256" key="7">
    <source>
        <dbReference type="RuleBase" id="RU367003"/>
    </source>
</evidence>
<keyword evidence="6 7" id="KW-0472">Membrane</keyword>
<dbReference type="InterPro" id="IPR005691">
    <property type="entry name" value="Tic20"/>
</dbReference>
<dbReference type="EMBL" id="KJ569775">
    <property type="protein sequence ID" value="AIA61284.1"/>
    <property type="molecule type" value="Genomic_DNA"/>
</dbReference>
<evidence type="ECO:0000256" key="6">
    <source>
        <dbReference type="ARBA" id="ARBA00023136"/>
    </source>
</evidence>
<comment type="similarity">
    <text evidence="2 7">Belongs to the Tic20 family.</text>
</comment>
<dbReference type="PANTHER" id="PTHR33510:SF5">
    <property type="entry name" value="PROTEIN TIC 20-II, CHLOROPLASTIC"/>
    <property type="match status" value="1"/>
</dbReference>
<feature type="transmembrane region" description="Helical" evidence="7">
    <location>
        <begin position="84"/>
        <end position="106"/>
    </location>
</feature>
<accession>A0A060A5C5</accession>
<keyword evidence="4 7" id="KW-0812">Transmembrane</keyword>
<feature type="transmembrane region" description="Helical" evidence="7">
    <location>
        <begin position="6"/>
        <end position="28"/>
    </location>
</feature>
<keyword evidence="7 8" id="KW-0150">Chloroplast</keyword>
<name>A0A060A5C5_9RHOD</name>
<feature type="transmembrane region" description="Helical" evidence="7">
    <location>
        <begin position="49"/>
        <end position="72"/>
    </location>
</feature>
<dbReference type="GO" id="GO:0031969">
    <property type="term" value="C:chloroplast membrane"/>
    <property type="evidence" value="ECO:0007669"/>
    <property type="project" value="UniProtKB-SubCell"/>
</dbReference>
<sequence length="199" mass="22683">MNLGIIVIIASYLILLIFIALVIGFLLYGLSKIRQTQMHIWEKSLCLAFYLLPTLECMSQCGPSVLSNYAWIRTLYRISIKPLVIIYSDYPIIGFLIFLLSYLLFVKGIIKVKRIVRFHVSQALIIYIVNSILGVLMSTMPDSLLMGWFGQMCIDILFILTNGCILYSCYKVIQGEWTRIPIISEAAKVQVQDGEGDKR</sequence>
<reference evidence="8" key="1">
    <citation type="submission" date="2014-03" db="EMBL/GenBank/DDBJ databases">
        <title>Metagenomic reconstruction of the complete chloroplast and mitochondrial genomes of a novel unicellular red alga from the Cyanidiaceae family.</title>
        <authorList>
            <person name="Servin-Garciduenas L.E."/>
            <person name="Martinez-Romero E."/>
        </authorList>
    </citation>
    <scope>NUCLEOTIDE SEQUENCE</scope>
    <source>
        <strain evidence="8">MX-AZ01</strain>
    </source>
</reference>
<geneLocation type="chloroplast" evidence="8"/>